<dbReference type="EnsemblMetazoa" id="OVOC5980.1">
    <property type="protein sequence ID" value="OVOC5980.1"/>
    <property type="gene ID" value="WBGene00242789"/>
</dbReference>
<reference evidence="2" key="2">
    <citation type="submission" date="2022-06" db="UniProtKB">
        <authorList>
            <consortium name="EnsemblMetazoa"/>
        </authorList>
    </citation>
    <scope>IDENTIFICATION</scope>
</reference>
<reference evidence="3" key="1">
    <citation type="submission" date="2013-10" db="EMBL/GenBank/DDBJ databases">
        <title>Genome sequencing of Onchocerca volvulus.</title>
        <authorList>
            <person name="Cotton J."/>
            <person name="Tsai J."/>
            <person name="Stanley E."/>
            <person name="Tracey A."/>
            <person name="Holroyd N."/>
            <person name="Lustigman S."/>
            <person name="Berriman M."/>
        </authorList>
    </citation>
    <scope>NUCLEOTIDE SEQUENCE</scope>
</reference>
<name>A0A8R1XXV5_ONCVO</name>
<proteinExistence type="predicted"/>
<keyword evidence="3" id="KW-1185">Reference proteome</keyword>
<feature type="compositionally biased region" description="Basic and acidic residues" evidence="1">
    <location>
        <begin position="1"/>
        <end position="12"/>
    </location>
</feature>
<feature type="region of interest" description="Disordered" evidence="1">
    <location>
        <begin position="1"/>
        <end position="22"/>
    </location>
</feature>
<dbReference type="AlphaFoldDB" id="A0A8R1XXV5"/>
<organism evidence="2 3">
    <name type="scientific">Onchocerca volvulus</name>
    <dbReference type="NCBI Taxonomy" id="6282"/>
    <lineage>
        <taxon>Eukaryota</taxon>
        <taxon>Metazoa</taxon>
        <taxon>Ecdysozoa</taxon>
        <taxon>Nematoda</taxon>
        <taxon>Chromadorea</taxon>
        <taxon>Rhabditida</taxon>
        <taxon>Spirurina</taxon>
        <taxon>Spiruromorpha</taxon>
        <taxon>Filarioidea</taxon>
        <taxon>Onchocercidae</taxon>
        <taxon>Onchocerca</taxon>
    </lineage>
</organism>
<evidence type="ECO:0000313" key="2">
    <source>
        <dbReference type="EnsemblMetazoa" id="OVOC5980.1"/>
    </source>
</evidence>
<sequence length="63" mass="7327">MAGIEVSKEQRNRQKSNNMSKNLGQVTRMSIDWKKLLEMVQLVSFVRLWKICHSVSYGTIISK</sequence>
<protein>
    <submittedName>
        <fullName evidence="2">Uncharacterized protein</fullName>
    </submittedName>
</protein>
<accession>A0A8R1XXV5</accession>
<evidence type="ECO:0000313" key="3">
    <source>
        <dbReference type="Proteomes" id="UP000024404"/>
    </source>
</evidence>
<dbReference type="Proteomes" id="UP000024404">
    <property type="component" value="Unassembled WGS sequence"/>
</dbReference>
<evidence type="ECO:0000256" key="1">
    <source>
        <dbReference type="SAM" id="MobiDB-lite"/>
    </source>
</evidence>
<dbReference type="EMBL" id="CMVM020000164">
    <property type="status" value="NOT_ANNOTATED_CDS"/>
    <property type="molecule type" value="Genomic_DNA"/>
</dbReference>